<gene>
    <name evidence="8" type="ORF">DAPPUDRAFT_9350</name>
</gene>
<feature type="non-terminal residue" evidence="8">
    <location>
        <position position="1"/>
    </location>
</feature>
<name>E9HMX5_DAPPU</name>
<dbReference type="OrthoDB" id="6358449at2759"/>
<dbReference type="GO" id="GO:0003677">
    <property type="term" value="F:DNA binding"/>
    <property type="evidence" value="ECO:0007669"/>
    <property type="project" value="UniProtKB-UniRule"/>
</dbReference>
<dbReference type="STRING" id="6669.E9HMX5"/>
<proteinExistence type="predicted"/>
<dbReference type="InterPro" id="IPR017970">
    <property type="entry name" value="Homeobox_CS"/>
</dbReference>
<evidence type="ECO:0000313" key="8">
    <source>
        <dbReference type="EMBL" id="EFX66889.1"/>
    </source>
</evidence>
<keyword evidence="2 5" id="KW-0238">DNA-binding</keyword>
<dbReference type="PRINTS" id="PR00028">
    <property type="entry name" value="POUDOMAIN"/>
</dbReference>
<evidence type="ECO:0000256" key="4">
    <source>
        <dbReference type="ARBA" id="ARBA00023242"/>
    </source>
</evidence>
<dbReference type="SMART" id="SM00389">
    <property type="entry name" value="HOX"/>
    <property type="match status" value="1"/>
</dbReference>
<dbReference type="HOGENOM" id="CLU_200825_0_0_1"/>
<dbReference type="Pfam" id="PF00046">
    <property type="entry name" value="Homeodomain"/>
    <property type="match status" value="1"/>
</dbReference>
<dbReference type="PROSITE" id="PS00027">
    <property type="entry name" value="HOMEOBOX_1"/>
    <property type="match status" value="1"/>
</dbReference>
<protein>
    <recommendedName>
        <fullName evidence="7">Homeobox domain-containing protein</fullName>
    </recommendedName>
</protein>
<accession>E9HMX5</accession>
<dbReference type="InterPro" id="IPR009057">
    <property type="entry name" value="Homeodomain-like_sf"/>
</dbReference>
<evidence type="ECO:0000256" key="3">
    <source>
        <dbReference type="ARBA" id="ARBA00023155"/>
    </source>
</evidence>
<keyword evidence="4 5" id="KW-0539">Nucleus</keyword>
<dbReference type="PANTHER" id="PTHR11636">
    <property type="entry name" value="POU DOMAIN"/>
    <property type="match status" value="1"/>
</dbReference>
<comment type="subcellular location">
    <subcellularLocation>
        <location evidence="1 5 6">Nucleus</location>
    </subcellularLocation>
</comment>
<keyword evidence="9" id="KW-1185">Reference proteome</keyword>
<dbReference type="GO" id="GO:0000981">
    <property type="term" value="F:DNA-binding transcription factor activity, RNA polymerase II-specific"/>
    <property type="evidence" value="ECO:0007669"/>
    <property type="project" value="InterPro"/>
</dbReference>
<sequence length="60" mass="7373">RKRRTRTFINGSAKIKLEDYFQKEPRPSPEALDKLADSVKMNYKVLRIWFCNRRQKEKRM</sequence>
<dbReference type="AlphaFoldDB" id="E9HMX5"/>
<dbReference type="SUPFAM" id="SSF46689">
    <property type="entry name" value="Homeodomain-like"/>
    <property type="match status" value="1"/>
</dbReference>
<dbReference type="Proteomes" id="UP000000305">
    <property type="component" value="Unassembled WGS sequence"/>
</dbReference>
<dbReference type="InterPro" id="IPR013847">
    <property type="entry name" value="POU"/>
</dbReference>
<feature type="non-terminal residue" evidence="8">
    <location>
        <position position="60"/>
    </location>
</feature>
<dbReference type="InterPro" id="IPR001356">
    <property type="entry name" value="HD"/>
</dbReference>
<evidence type="ECO:0000259" key="7">
    <source>
        <dbReference type="PROSITE" id="PS50071"/>
    </source>
</evidence>
<dbReference type="PROSITE" id="PS50071">
    <property type="entry name" value="HOMEOBOX_2"/>
    <property type="match status" value="1"/>
</dbReference>
<dbReference type="Gene3D" id="1.10.10.60">
    <property type="entry name" value="Homeodomain-like"/>
    <property type="match status" value="1"/>
</dbReference>
<evidence type="ECO:0000256" key="5">
    <source>
        <dbReference type="PROSITE-ProRule" id="PRU00108"/>
    </source>
</evidence>
<dbReference type="InParanoid" id="E9HMX5"/>
<dbReference type="KEGG" id="dpx:DAPPUDRAFT_9350"/>
<dbReference type="GO" id="GO:0005634">
    <property type="term" value="C:nucleus"/>
    <property type="evidence" value="ECO:0007669"/>
    <property type="project" value="UniProtKB-SubCell"/>
</dbReference>
<dbReference type="EMBL" id="GL732691">
    <property type="protein sequence ID" value="EFX66889.1"/>
    <property type="molecule type" value="Genomic_DNA"/>
</dbReference>
<evidence type="ECO:0000256" key="1">
    <source>
        <dbReference type="ARBA" id="ARBA00004123"/>
    </source>
</evidence>
<evidence type="ECO:0000256" key="6">
    <source>
        <dbReference type="RuleBase" id="RU000682"/>
    </source>
</evidence>
<keyword evidence="3 5" id="KW-0371">Homeobox</keyword>
<dbReference type="PhylomeDB" id="E9HMX5"/>
<reference evidence="8 9" key="1">
    <citation type="journal article" date="2011" name="Science">
        <title>The ecoresponsive genome of Daphnia pulex.</title>
        <authorList>
            <person name="Colbourne J.K."/>
            <person name="Pfrender M.E."/>
            <person name="Gilbert D."/>
            <person name="Thomas W.K."/>
            <person name="Tucker A."/>
            <person name="Oakley T.H."/>
            <person name="Tokishita S."/>
            <person name="Aerts A."/>
            <person name="Arnold G.J."/>
            <person name="Basu M.K."/>
            <person name="Bauer D.J."/>
            <person name="Caceres C.E."/>
            <person name="Carmel L."/>
            <person name="Casola C."/>
            <person name="Choi J.H."/>
            <person name="Detter J.C."/>
            <person name="Dong Q."/>
            <person name="Dusheyko S."/>
            <person name="Eads B.D."/>
            <person name="Frohlich T."/>
            <person name="Geiler-Samerotte K.A."/>
            <person name="Gerlach D."/>
            <person name="Hatcher P."/>
            <person name="Jogdeo S."/>
            <person name="Krijgsveld J."/>
            <person name="Kriventseva E.V."/>
            <person name="Kultz D."/>
            <person name="Laforsch C."/>
            <person name="Lindquist E."/>
            <person name="Lopez J."/>
            <person name="Manak J.R."/>
            <person name="Muller J."/>
            <person name="Pangilinan J."/>
            <person name="Patwardhan R.P."/>
            <person name="Pitluck S."/>
            <person name="Pritham E.J."/>
            <person name="Rechtsteiner A."/>
            <person name="Rho M."/>
            <person name="Rogozin I.B."/>
            <person name="Sakarya O."/>
            <person name="Salamov A."/>
            <person name="Schaack S."/>
            <person name="Shapiro H."/>
            <person name="Shiga Y."/>
            <person name="Skalitzky C."/>
            <person name="Smith Z."/>
            <person name="Souvorov A."/>
            <person name="Sung W."/>
            <person name="Tang Z."/>
            <person name="Tsuchiya D."/>
            <person name="Tu H."/>
            <person name="Vos H."/>
            <person name="Wang M."/>
            <person name="Wolf Y.I."/>
            <person name="Yamagata H."/>
            <person name="Yamada T."/>
            <person name="Ye Y."/>
            <person name="Shaw J.R."/>
            <person name="Andrews J."/>
            <person name="Crease T.J."/>
            <person name="Tang H."/>
            <person name="Lucas S.M."/>
            <person name="Robertson H.M."/>
            <person name="Bork P."/>
            <person name="Koonin E.V."/>
            <person name="Zdobnov E.M."/>
            <person name="Grigoriev I.V."/>
            <person name="Lynch M."/>
            <person name="Boore J.L."/>
        </authorList>
    </citation>
    <scope>NUCLEOTIDE SEQUENCE [LARGE SCALE GENOMIC DNA]</scope>
</reference>
<feature type="domain" description="Homeobox" evidence="7">
    <location>
        <begin position="1"/>
        <end position="60"/>
    </location>
</feature>
<dbReference type="InterPro" id="IPR050255">
    <property type="entry name" value="POU_domain_TF"/>
</dbReference>
<evidence type="ECO:0000313" key="9">
    <source>
        <dbReference type="Proteomes" id="UP000000305"/>
    </source>
</evidence>
<dbReference type="eggNOG" id="KOG3802">
    <property type="taxonomic scope" value="Eukaryota"/>
</dbReference>
<dbReference type="PANTHER" id="PTHR11636:SF89">
    <property type="entry name" value="POU DOMAIN PROTEIN 2, ISOFORM B-RELATED"/>
    <property type="match status" value="1"/>
</dbReference>
<evidence type="ECO:0000256" key="2">
    <source>
        <dbReference type="ARBA" id="ARBA00023125"/>
    </source>
</evidence>
<dbReference type="CDD" id="cd00086">
    <property type="entry name" value="homeodomain"/>
    <property type="match status" value="1"/>
</dbReference>
<organism evidence="8 9">
    <name type="scientific">Daphnia pulex</name>
    <name type="common">Water flea</name>
    <dbReference type="NCBI Taxonomy" id="6669"/>
    <lineage>
        <taxon>Eukaryota</taxon>
        <taxon>Metazoa</taxon>
        <taxon>Ecdysozoa</taxon>
        <taxon>Arthropoda</taxon>
        <taxon>Crustacea</taxon>
        <taxon>Branchiopoda</taxon>
        <taxon>Diplostraca</taxon>
        <taxon>Cladocera</taxon>
        <taxon>Anomopoda</taxon>
        <taxon>Daphniidae</taxon>
        <taxon>Daphnia</taxon>
    </lineage>
</organism>